<dbReference type="GO" id="GO:0071949">
    <property type="term" value="F:FAD binding"/>
    <property type="evidence" value="ECO:0007669"/>
    <property type="project" value="InterPro"/>
</dbReference>
<evidence type="ECO:0000259" key="4">
    <source>
        <dbReference type="PROSITE" id="PS51387"/>
    </source>
</evidence>
<keyword evidence="6" id="KW-1185">Reference proteome</keyword>
<evidence type="ECO:0000313" key="6">
    <source>
        <dbReference type="Proteomes" id="UP000053593"/>
    </source>
</evidence>
<feature type="signal peptide" evidence="3">
    <location>
        <begin position="1"/>
        <end position="17"/>
    </location>
</feature>
<dbReference type="PANTHER" id="PTHR13878">
    <property type="entry name" value="GULONOLACTONE OXIDASE"/>
    <property type="match status" value="1"/>
</dbReference>
<dbReference type="Pfam" id="PF01565">
    <property type="entry name" value="FAD_binding_4"/>
    <property type="match status" value="1"/>
</dbReference>
<dbReference type="InterPro" id="IPR012951">
    <property type="entry name" value="BBE"/>
</dbReference>
<organism evidence="5 6">
    <name type="scientific">Collybiopsis luxurians FD-317 M1</name>
    <dbReference type="NCBI Taxonomy" id="944289"/>
    <lineage>
        <taxon>Eukaryota</taxon>
        <taxon>Fungi</taxon>
        <taxon>Dikarya</taxon>
        <taxon>Basidiomycota</taxon>
        <taxon>Agaricomycotina</taxon>
        <taxon>Agaricomycetes</taxon>
        <taxon>Agaricomycetidae</taxon>
        <taxon>Agaricales</taxon>
        <taxon>Marasmiineae</taxon>
        <taxon>Omphalotaceae</taxon>
        <taxon>Collybiopsis</taxon>
        <taxon>Collybiopsis luxurians</taxon>
    </lineage>
</organism>
<gene>
    <name evidence="5" type="ORF">GYMLUDRAFT_229963</name>
</gene>
<protein>
    <recommendedName>
        <fullName evidence="4">FAD-binding PCMH-type domain-containing protein</fullName>
    </recommendedName>
</protein>
<evidence type="ECO:0000256" key="3">
    <source>
        <dbReference type="SAM" id="SignalP"/>
    </source>
</evidence>
<dbReference type="Gene3D" id="3.30.465.10">
    <property type="match status" value="2"/>
</dbReference>
<evidence type="ECO:0000313" key="5">
    <source>
        <dbReference type="EMBL" id="KIK56944.1"/>
    </source>
</evidence>
<keyword evidence="2" id="KW-0560">Oxidoreductase</keyword>
<dbReference type="InterPro" id="IPR016166">
    <property type="entry name" value="FAD-bd_PCMH"/>
</dbReference>
<evidence type="ECO:0000256" key="1">
    <source>
        <dbReference type="ARBA" id="ARBA00005466"/>
    </source>
</evidence>
<reference evidence="5 6" key="1">
    <citation type="submission" date="2014-04" db="EMBL/GenBank/DDBJ databases">
        <title>Evolutionary Origins and Diversification of the Mycorrhizal Mutualists.</title>
        <authorList>
            <consortium name="DOE Joint Genome Institute"/>
            <consortium name="Mycorrhizal Genomics Consortium"/>
            <person name="Kohler A."/>
            <person name="Kuo A."/>
            <person name="Nagy L.G."/>
            <person name="Floudas D."/>
            <person name="Copeland A."/>
            <person name="Barry K.W."/>
            <person name="Cichocki N."/>
            <person name="Veneault-Fourrey C."/>
            <person name="LaButti K."/>
            <person name="Lindquist E.A."/>
            <person name="Lipzen A."/>
            <person name="Lundell T."/>
            <person name="Morin E."/>
            <person name="Murat C."/>
            <person name="Riley R."/>
            <person name="Ohm R."/>
            <person name="Sun H."/>
            <person name="Tunlid A."/>
            <person name="Henrissat B."/>
            <person name="Grigoriev I.V."/>
            <person name="Hibbett D.S."/>
            <person name="Martin F."/>
        </authorList>
    </citation>
    <scope>NUCLEOTIDE SEQUENCE [LARGE SCALE GENOMIC DNA]</scope>
    <source>
        <strain evidence="5 6">FD-317 M1</strain>
    </source>
</reference>
<dbReference type="InterPro" id="IPR050432">
    <property type="entry name" value="FAD-linked_Oxidoreductases_BP"/>
</dbReference>
<feature type="chain" id="PRO_5002208466" description="FAD-binding PCMH-type domain-containing protein" evidence="3">
    <location>
        <begin position="18"/>
        <end position="563"/>
    </location>
</feature>
<accession>A0A0D0C3K3</accession>
<dbReference type="OrthoDB" id="9983560at2759"/>
<dbReference type="InterPro" id="IPR006094">
    <property type="entry name" value="Oxid_FAD_bind_N"/>
</dbReference>
<dbReference type="EMBL" id="KN834794">
    <property type="protein sequence ID" value="KIK56944.1"/>
    <property type="molecule type" value="Genomic_DNA"/>
</dbReference>
<dbReference type="PANTHER" id="PTHR13878:SF91">
    <property type="entry name" value="FAD BINDING DOMAIN PROTEIN (AFU_ORTHOLOGUE AFUA_6G12070)-RELATED"/>
    <property type="match status" value="1"/>
</dbReference>
<dbReference type="PROSITE" id="PS51387">
    <property type="entry name" value="FAD_PCMH"/>
    <property type="match status" value="1"/>
</dbReference>
<dbReference type="InterPro" id="IPR036318">
    <property type="entry name" value="FAD-bd_PCMH-like_sf"/>
</dbReference>
<sequence length="563" mass="61344">MSLVLLSLALAVPTVYATVPTISDWNALNNTVGGRLFTAIPFASSCFSEVDGRTVTPLQEQCDIIQQHYSNATFRSSQFNNFMNTQWESCMSTNEQCALDASNASDSLAWTDFPCEQGSIAPYYIDIRNYTDIQSAFNFSNATGVPLSIKNSGHDYFGRSSVAGSLGLWTRNLEQISYNASFVPDGGNESYPAMTIGAGVPWEDAYIFADSNNVTIIGGYSQTVGASGGWLLGGGHSILSPVFGLGVDRVLQFKLVTPDGEYRTANAYTNPDLFWALKGGGGGTFGVVTESTTLVEPRAIPLQVAAFSFNATTNTSVDFLALLAENSLQWAEQGWGGHLKLNGLISVNPLLNLEQAQESMQNITDFVQSHNGTGVVETVSSWYEFFVKYVLTAQEPIGIDAAISSRLIPSSVFESQEARNALVETIANAAPYFLTISTVTPFIYNNYTENSTSVTPAWRDAVWHFLFADLWSWNTTTDGKIAVFQTLNNLTAALTDIAPDSGAYLNEANVYEPDWEHAFWGDNYPQLLAVKQKYDPAGLLDCWRCVGWKGGNDSVSQCYPALD</sequence>
<dbReference type="HOGENOM" id="CLU_018354_4_0_1"/>
<comment type="similarity">
    <text evidence="1">Belongs to the oxygen-dependent FAD-linked oxidoreductase family.</text>
</comment>
<name>A0A0D0C3K3_9AGAR</name>
<dbReference type="Proteomes" id="UP000053593">
    <property type="component" value="Unassembled WGS sequence"/>
</dbReference>
<dbReference type="Pfam" id="PF08031">
    <property type="entry name" value="BBE"/>
    <property type="match status" value="1"/>
</dbReference>
<dbReference type="AlphaFoldDB" id="A0A0D0C3K3"/>
<dbReference type="SUPFAM" id="SSF56176">
    <property type="entry name" value="FAD-binding/transporter-associated domain-like"/>
    <property type="match status" value="1"/>
</dbReference>
<dbReference type="InterPro" id="IPR016169">
    <property type="entry name" value="FAD-bd_PCMH_sub2"/>
</dbReference>
<evidence type="ECO:0000256" key="2">
    <source>
        <dbReference type="ARBA" id="ARBA00023002"/>
    </source>
</evidence>
<proteinExistence type="inferred from homology"/>
<feature type="domain" description="FAD-binding PCMH-type" evidence="4">
    <location>
        <begin position="117"/>
        <end position="298"/>
    </location>
</feature>
<dbReference type="GO" id="GO:0016491">
    <property type="term" value="F:oxidoreductase activity"/>
    <property type="evidence" value="ECO:0007669"/>
    <property type="project" value="UniProtKB-KW"/>
</dbReference>
<keyword evidence="3" id="KW-0732">Signal</keyword>